<comment type="caution">
    <text evidence="2">The sequence shown here is derived from an EMBL/GenBank/DDBJ whole genome shotgun (WGS) entry which is preliminary data.</text>
</comment>
<evidence type="ECO:0000313" key="2">
    <source>
        <dbReference type="EMBL" id="TDL84348.1"/>
    </source>
</evidence>
<evidence type="ECO:0000256" key="1">
    <source>
        <dbReference type="SAM" id="MobiDB-lite"/>
    </source>
</evidence>
<gene>
    <name evidence="2" type="ORF">E2L08_01975</name>
</gene>
<keyword evidence="3" id="KW-1185">Reference proteome</keyword>
<protein>
    <recommendedName>
        <fullName evidence="4">D-galactarate dehydratase</fullName>
    </recommendedName>
</protein>
<evidence type="ECO:0000313" key="3">
    <source>
        <dbReference type="Proteomes" id="UP000295701"/>
    </source>
</evidence>
<proteinExistence type="predicted"/>
<name>A0A4R6AP30_9RHOB</name>
<dbReference type="Proteomes" id="UP000295701">
    <property type="component" value="Unassembled WGS sequence"/>
</dbReference>
<dbReference type="AlphaFoldDB" id="A0A4R6AP30"/>
<reference evidence="2 3" key="1">
    <citation type="submission" date="2019-03" db="EMBL/GenBank/DDBJ databases">
        <title>Primorskyibacter sp. SS33 isolated from sediments.</title>
        <authorList>
            <person name="Xunke S."/>
        </authorList>
    </citation>
    <scope>NUCLEOTIDE SEQUENCE [LARGE SCALE GENOMIC DNA]</scope>
    <source>
        <strain evidence="2 3">SS33</strain>
    </source>
</reference>
<sequence>MRGDMAPQGAEATAPGAAPHAPGAAPSGAPAEIAAVVSAPEPPAAARTAADFDTVTDAQKAAATAAPTGGEERLGEVVASLGDPTEPGLWLKTGLVTEPTSGRVEVVGSGASGVVELRPDPGDGAQLSIAAMRLLNLGLTDLPTIAVYRN</sequence>
<dbReference type="EMBL" id="SNAA01000001">
    <property type="protein sequence ID" value="TDL84348.1"/>
    <property type="molecule type" value="Genomic_DNA"/>
</dbReference>
<feature type="region of interest" description="Disordered" evidence="1">
    <location>
        <begin position="1"/>
        <end position="30"/>
    </location>
</feature>
<dbReference type="OrthoDB" id="7871639at2"/>
<evidence type="ECO:0008006" key="4">
    <source>
        <dbReference type="Google" id="ProtNLM"/>
    </source>
</evidence>
<accession>A0A4R6AP30</accession>
<organism evidence="2 3">
    <name type="scientific">Palleronia sediminis</name>
    <dbReference type="NCBI Taxonomy" id="2547833"/>
    <lineage>
        <taxon>Bacteria</taxon>
        <taxon>Pseudomonadati</taxon>
        <taxon>Pseudomonadota</taxon>
        <taxon>Alphaproteobacteria</taxon>
        <taxon>Rhodobacterales</taxon>
        <taxon>Roseobacteraceae</taxon>
        <taxon>Palleronia</taxon>
    </lineage>
</organism>